<dbReference type="RefSeq" id="WP_135589621.1">
    <property type="nucleotide sequence ID" value="NZ_RQEP01000019.1"/>
</dbReference>
<dbReference type="PANTHER" id="PTHR30143:SF0">
    <property type="entry name" value="2-KETO-4-PENTENOATE HYDRATASE"/>
    <property type="match status" value="1"/>
</dbReference>
<comment type="caution">
    <text evidence="3">The sequence shown here is derived from an EMBL/GenBank/DDBJ whole genome shotgun (WGS) entry which is preliminary data.</text>
</comment>
<dbReference type="InterPro" id="IPR050772">
    <property type="entry name" value="Hydratase-Decarb/MhpD_sf"/>
</dbReference>
<dbReference type="PANTHER" id="PTHR30143">
    <property type="entry name" value="ACID HYDRATASE"/>
    <property type="match status" value="1"/>
</dbReference>
<dbReference type="Gene3D" id="3.90.850.10">
    <property type="entry name" value="Fumarylacetoacetase-like, C-terminal domain"/>
    <property type="match status" value="1"/>
</dbReference>
<dbReference type="EMBL" id="RQEP01000019">
    <property type="protein sequence ID" value="TGJ99529.1"/>
    <property type="molecule type" value="Genomic_DNA"/>
</dbReference>
<dbReference type="AlphaFoldDB" id="A0A4R9FN89"/>
<dbReference type="GO" id="GO:0005737">
    <property type="term" value="C:cytoplasm"/>
    <property type="evidence" value="ECO:0007669"/>
    <property type="project" value="TreeGrafter"/>
</dbReference>
<dbReference type="InterPro" id="IPR036663">
    <property type="entry name" value="Fumarylacetoacetase_C_sf"/>
</dbReference>
<dbReference type="Pfam" id="PF01557">
    <property type="entry name" value="FAA_hydrolase"/>
    <property type="match status" value="1"/>
</dbReference>
<evidence type="ECO:0000256" key="1">
    <source>
        <dbReference type="ARBA" id="ARBA00023239"/>
    </source>
</evidence>
<accession>A0A4R9FN89</accession>
<keyword evidence="1" id="KW-0456">Lyase</keyword>
<gene>
    <name evidence="3" type="ORF">EHO59_16920</name>
</gene>
<evidence type="ECO:0000259" key="2">
    <source>
        <dbReference type="Pfam" id="PF01557"/>
    </source>
</evidence>
<reference evidence="3" key="1">
    <citation type="journal article" date="2019" name="PLoS Negl. Trop. Dis.">
        <title>Revisiting the worldwide diversity of Leptospira species in the environment.</title>
        <authorList>
            <person name="Vincent A.T."/>
            <person name="Schiettekatte O."/>
            <person name="Bourhy P."/>
            <person name="Veyrier F.J."/>
            <person name="Picardeau M."/>
        </authorList>
    </citation>
    <scope>NUCLEOTIDE SEQUENCE [LARGE SCALE GENOMIC DNA]</scope>
    <source>
        <strain evidence="3">SSS9</strain>
    </source>
</reference>
<name>A0A4R9FN89_9LEPT</name>
<evidence type="ECO:0000313" key="4">
    <source>
        <dbReference type="Proteomes" id="UP000297453"/>
    </source>
</evidence>
<evidence type="ECO:0000313" key="3">
    <source>
        <dbReference type="EMBL" id="TGJ99529.1"/>
    </source>
</evidence>
<dbReference type="GO" id="GO:0008684">
    <property type="term" value="F:2-oxopent-4-enoate hydratase activity"/>
    <property type="evidence" value="ECO:0007669"/>
    <property type="project" value="TreeGrafter"/>
</dbReference>
<dbReference type="InterPro" id="IPR011234">
    <property type="entry name" value="Fumarylacetoacetase-like_C"/>
</dbReference>
<dbReference type="Proteomes" id="UP000297453">
    <property type="component" value="Unassembled WGS sequence"/>
</dbReference>
<protein>
    <submittedName>
        <fullName evidence="3">2-keto-4-pentenoate hydratase</fullName>
    </submittedName>
</protein>
<dbReference type="SUPFAM" id="SSF56529">
    <property type="entry name" value="FAH"/>
    <property type="match status" value="1"/>
</dbReference>
<organism evidence="3 4">
    <name type="scientific">Leptospira semungkisensis</name>
    <dbReference type="NCBI Taxonomy" id="2484985"/>
    <lineage>
        <taxon>Bacteria</taxon>
        <taxon>Pseudomonadati</taxon>
        <taxon>Spirochaetota</taxon>
        <taxon>Spirochaetia</taxon>
        <taxon>Leptospirales</taxon>
        <taxon>Leptospiraceae</taxon>
        <taxon>Leptospira</taxon>
    </lineage>
</organism>
<sequence>MGDKEDPSNIQSAAFALREARRSKRPIPPITQTYGIRGLEISYEIAKINHSERLQTGSKEIGKKIGLTSKSVQTQLGVDQPDFGTLFSDMEYLDLDEVPTSKLLQPKIEAEVAFILARPIQGSIPSYGEFLNSILYALPALEIVDSAILDWKIQLEDTVSDNASCGLFVLGNQPVSLGNLDLAGVGMSLRKNGKIESLGSGAACLNNPLRAAYWLAKNLIERGQGMKEGEIILSGALGPMVPIQIGDSLDAEIKGLGRVSCTMV</sequence>
<dbReference type="OrthoDB" id="9792137at2"/>
<keyword evidence="4" id="KW-1185">Reference proteome</keyword>
<proteinExistence type="predicted"/>
<feature type="domain" description="Fumarylacetoacetase-like C-terminal" evidence="2">
    <location>
        <begin position="104"/>
        <end position="263"/>
    </location>
</feature>